<dbReference type="EMBL" id="JAGIOO010000001">
    <property type="protein sequence ID" value="MBP2477642.1"/>
    <property type="molecule type" value="Genomic_DNA"/>
</dbReference>
<evidence type="ECO:0000313" key="2">
    <source>
        <dbReference type="Proteomes" id="UP001519363"/>
    </source>
</evidence>
<sequence>MLTTTTAHPAPRRALLIDLDSMVRDDGTWLTQQQLRARLEDVLAQAVPVNHLLAAGRRETVARYIEPISVLHLPVKLAPSVTGGVAEALLERGRHLLDVGYTELFLASGHHQLAPLCQHPGLARSVVCTQEHGLSWQLRTTATEVILLPPQVITA</sequence>
<dbReference type="Proteomes" id="UP001519363">
    <property type="component" value="Unassembled WGS sequence"/>
</dbReference>
<evidence type="ECO:0000313" key="1">
    <source>
        <dbReference type="EMBL" id="MBP2477642.1"/>
    </source>
</evidence>
<protein>
    <submittedName>
        <fullName evidence="1">Uncharacterized protein</fullName>
    </submittedName>
</protein>
<name>A0ABS5AMM7_9PSEU</name>
<gene>
    <name evidence="1" type="ORF">JOF53_006514</name>
</gene>
<dbReference type="RefSeq" id="WP_245372921.1">
    <property type="nucleotide sequence ID" value="NZ_JAGIOO010000001.1"/>
</dbReference>
<accession>A0ABS5AMM7</accession>
<keyword evidence="2" id="KW-1185">Reference proteome</keyword>
<reference evidence="1 2" key="1">
    <citation type="submission" date="2021-03" db="EMBL/GenBank/DDBJ databases">
        <title>Sequencing the genomes of 1000 actinobacteria strains.</title>
        <authorList>
            <person name="Klenk H.-P."/>
        </authorList>
    </citation>
    <scope>NUCLEOTIDE SEQUENCE [LARGE SCALE GENOMIC DNA]</scope>
    <source>
        <strain evidence="1 2">DSM 44580</strain>
    </source>
</reference>
<comment type="caution">
    <text evidence="1">The sequence shown here is derived from an EMBL/GenBank/DDBJ whole genome shotgun (WGS) entry which is preliminary data.</text>
</comment>
<proteinExistence type="predicted"/>
<organism evidence="1 2">
    <name type="scientific">Crossiella equi</name>
    <dbReference type="NCBI Taxonomy" id="130796"/>
    <lineage>
        <taxon>Bacteria</taxon>
        <taxon>Bacillati</taxon>
        <taxon>Actinomycetota</taxon>
        <taxon>Actinomycetes</taxon>
        <taxon>Pseudonocardiales</taxon>
        <taxon>Pseudonocardiaceae</taxon>
        <taxon>Crossiella</taxon>
    </lineage>
</organism>